<dbReference type="InterPro" id="IPR052340">
    <property type="entry name" value="RNase_Y/CdgJ"/>
</dbReference>
<protein>
    <submittedName>
        <fullName evidence="2">HD-like signal output (HDOD) protein</fullName>
    </submittedName>
</protein>
<proteinExistence type="predicted"/>
<dbReference type="Gene3D" id="1.10.3210.10">
    <property type="entry name" value="Hypothetical protein af1432"/>
    <property type="match status" value="1"/>
</dbReference>
<gene>
    <name evidence="2" type="ORF">QE440_001140</name>
</gene>
<evidence type="ECO:0000313" key="3">
    <source>
        <dbReference type="Proteomes" id="UP001268036"/>
    </source>
</evidence>
<dbReference type="PANTHER" id="PTHR33525">
    <property type="match status" value="1"/>
</dbReference>
<dbReference type="PANTHER" id="PTHR33525:SF6">
    <property type="entry name" value="HDOD DOMAIN-CONTAINING PROTEIN"/>
    <property type="match status" value="1"/>
</dbReference>
<comment type="caution">
    <text evidence="2">The sequence shown here is derived from an EMBL/GenBank/DDBJ whole genome shotgun (WGS) entry which is preliminary data.</text>
</comment>
<organism evidence="2 3">
    <name type="scientific">Pseudomonas oryzihabitans</name>
    <dbReference type="NCBI Taxonomy" id="47885"/>
    <lineage>
        <taxon>Bacteria</taxon>
        <taxon>Pseudomonadati</taxon>
        <taxon>Pseudomonadota</taxon>
        <taxon>Gammaproteobacteria</taxon>
        <taxon>Pseudomonadales</taxon>
        <taxon>Pseudomonadaceae</taxon>
        <taxon>Pseudomonas</taxon>
    </lineage>
</organism>
<feature type="domain" description="HDOD" evidence="1">
    <location>
        <begin position="13"/>
        <end position="202"/>
    </location>
</feature>
<reference evidence="2" key="1">
    <citation type="submission" date="2023-08" db="EMBL/GenBank/DDBJ databases">
        <title>Functional and genomic diversity of the sorghum phyllosphere microbiome.</title>
        <authorList>
            <person name="Shade A."/>
        </authorList>
    </citation>
    <scope>NUCLEOTIDE SEQUENCE</scope>
    <source>
        <strain evidence="2">SORGH_AS_0201</strain>
    </source>
</reference>
<sequence>MEIDALFDHLHTLPSIPKVAQELIQQFDDPDSTIEGVARNLSLDPVLSAKVLRLANSVRFRGVRPSTSIEGAAIRLGFDALRTLVLASAVTAAFRSSPSFDPRDFWQHSFDVASICRVIARQTGADAETAFTCGMLHSIGELLIKTTAPDIAARIDAEQRTLHLATQQDAIGFGYPEVGAELARRWQLPLVIQHAIAYQLHPQDAPDDATMARLVAQARLVSFVLRRHGGINEQAKAALTNPLLNDVDLDALLGELPEIIEADKAFGMLIN</sequence>
<name>A0AAJ2EVB0_9PSED</name>
<dbReference type="RefSeq" id="WP_309756238.1">
    <property type="nucleotide sequence ID" value="NZ_JAVJAF010000001.1"/>
</dbReference>
<dbReference type="InterPro" id="IPR013976">
    <property type="entry name" value="HDOD"/>
</dbReference>
<evidence type="ECO:0000259" key="1">
    <source>
        <dbReference type="PROSITE" id="PS51833"/>
    </source>
</evidence>
<dbReference type="PROSITE" id="PS51833">
    <property type="entry name" value="HDOD"/>
    <property type="match status" value="1"/>
</dbReference>
<accession>A0AAJ2EVB0</accession>
<dbReference type="Proteomes" id="UP001268036">
    <property type="component" value="Unassembled WGS sequence"/>
</dbReference>
<dbReference type="EMBL" id="JAVJAF010000001">
    <property type="protein sequence ID" value="MDR6233399.1"/>
    <property type="molecule type" value="Genomic_DNA"/>
</dbReference>
<evidence type="ECO:0000313" key="2">
    <source>
        <dbReference type="EMBL" id="MDR6233399.1"/>
    </source>
</evidence>
<dbReference type="SUPFAM" id="SSF109604">
    <property type="entry name" value="HD-domain/PDEase-like"/>
    <property type="match status" value="1"/>
</dbReference>
<dbReference type="Pfam" id="PF08668">
    <property type="entry name" value="HDOD"/>
    <property type="match status" value="1"/>
</dbReference>
<dbReference type="AlphaFoldDB" id="A0AAJ2EVB0"/>